<dbReference type="Pfam" id="PF05402">
    <property type="entry name" value="PqqD"/>
    <property type="match status" value="1"/>
</dbReference>
<dbReference type="Proteomes" id="UP000540568">
    <property type="component" value="Unassembled WGS sequence"/>
</dbReference>
<proteinExistence type="predicted"/>
<dbReference type="InterPro" id="IPR041881">
    <property type="entry name" value="PqqD_sf"/>
</dbReference>
<dbReference type="AlphaFoldDB" id="A0A7W3JCK8"/>
<evidence type="ECO:0000313" key="2">
    <source>
        <dbReference type="Proteomes" id="UP000540568"/>
    </source>
</evidence>
<gene>
    <name evidence="1" type="ORF">FHX71_004295</name>
</gene>
<accession>A0A7W3JCK8</accession>
<dbReference type="Gene3D" id="1.10.10.1150">
    <property type="entry name" value="Coenzyme PQQ synthesis protein D (PqqD)"/>
    <property type="match status" value="1"/>
</dbReference>
<organism evidence="1 2">
    <name type="scientific">Promicromonospora sukumoe</name>
    <dbReference type="NCBI Taxonomy" id="88382"/>
    <lineage>
        <taxon>Bacteria</taxon>
        <taxon>Bacillati</taxon>
        <taxon>Actinomycetota</taxon>
        <taxon>Actinomycetes</taxon>
        <taxon>Micrococcales</taxon>
        <taxon>Promicromonosporaceae</taxon>
        <taxon>Promicromonospora</taxon>
    </lineage>
</organism>
<sequence length="102" mass="11541">MRTEPLTFLKPPRYVRATITRQGGMVLDLRGRGRWRALSPVAAAWWQCLATGMSVTATADHIAARYGISQERARRDGDALVRDLHGRGLLRPPYRSRKDRAI</sequence>
<keyword evidence="2" id="KW-1185">Reference proteome</keyword>
<evidence type="ECO:0000313" key="1">
    <source>
        <dbReference type="EMBL" id="MBA8810319.1"/>
    </source>
</evidence>
<reference evidence="1 2" key="1">
    <citation type="submission" date="2020-07" db="EMBL/GenBank/DDBJ databases">
        <title>Sequencing the genomes of 1000 actinobacteria strains.</title>
        <authorList>
            <person name="Klenk H.-P."/>
        </authorList>
    </citation>
    <scope>NUCLEOTIDE SEQUENCE [LARGE SCALE GENOMIC DNA]</scope>
    <source>
        <strain evidence="1 2">DSM 44121</strain>
    </source>
</reference>
<dbReference type="EMBL" id="JACGWV010000002">
    <property type="protein sequence ID" value="MBA8810319.1"/>
    <property type="molecule type" value="Genomic_DNA"/>
</dbReference>
<evidence type="ECO:0008006" key="3">
    <source>
        <dbReference type="Google" id="ProtNLM"/>
    </source>
</evidence>
<protein>
    <recommendedName>
        <fullName evidence="3">Coenzyme PQQ synthesis protein D (PqqD)</fullName>
    </recommendedName>
</protein>
<dbReference type="InterPro" id="IPR008792">
    <property type="entry name" value="PQQD"/>
</dbReference>
<comment type="caution">
    <text evidence="1">The sequence shown here is derived from an EMBL/GenBank/DDBJ whole genome shotgun (WGS) entry which is preliminary data.</text>
</comment>
<name>A0A7W3JCK8_9MICO</name>
<dbReference type="RefSeq" id="WP_182619446.1">
    <property type="nucleotide sequence ID" value="NZ_BAAATF010000018.1"/>
</dbReference>